<gene>
    <name evidence="2" type="ORF">KA717_29885</name>
</gene>
<dbReference type="KEGG" id="wna:KA717_29885"/>
<evidence type="ECO:0000256" key="1">
    <source>
        <dbReference type="SAM" id="Phobius"/>
    </source>
</evidence>
<feature type="transmembrane region" description="Helical" evidence="1">
    <location>
        <begin position="65"/>
        <end position="83"/>
    </location>
</feature>
<keyword evidence="1" id="KW-1133">Transmembrane helix</keyword>
<organism evidence="2">
    <name type="scientific">Woronichinia naegeliana WA131</name>
    <dbReference type="NCBI Taxonomy" id="2824559"/>
    <lineage>
        <taxon>Bacteria</taxon>
        <taxon>Bacillati</taxon>
        <taxon>Cyanobacteriota</taxon>
        <taxon>Cyanophyceae</taxon>
        <taxon>Synechococcales</taxon>
        <taxon>Coelosphaeriaceae</taxon>
        <taxon>Woronichinia</taxon>
    </lineage>
</organism>
<dbReference type="AlphaFoldDB" id="A0A977KU00"/>
<accession>A0A977KU00</accession>
<dbReference type="Proteomes" id="UP001065613">
    <property type="component" value="Chromosome"/>
</dbReference>
<sequence length="129" mass="13299">MSKKKDAMWVIIGATAGNSLQASVPVPGFETHKHVAMTSVEIGMCLAIAKIYFGEQITKEDLKPMFQEAGIAIGAGGGLGLVATKVGHVATDELLNLAGPIGWGAKAGIAGSLTASIGLVFLKFCESRL</sequence>
<feature type="transmembrane region" description="Helical" evidence="1">
    <location>
        <begin position="103"/>
        <end position="122"/>
    </location>
</feature>
<name>A0A977KU00_9CYAN</name>
<evidence type="ECO:0000313" key="2">
    <source>
        <dbReference type="EMBL" id="UXE59872.1"/>
    </source>
</evidence>
<proteinExistence type="predicted"/>
<reference evidence="2" key="1">
    <citation type="submission" date="2021-04" db="EMBL/GenBank/DDBJ databases">
        <title>Genome sequence of Woronichinia naegeliana from Washington state freshwater lake bloom.</title>
        <authorList>
            <person name="Dreher T.W."/>
        </authorList>
    </citation>
    <scope>NUCLEOTIDE SEQUENCE</scope>
    <source>
        <strain evidence="2">WA131</strain>
    </source>
</reference>
<keyword evidence="1" id="KW-0812">Transmembrane</keyword>
<keyword evidence="1" id="KW-0472">Membrane</keyword>
<dbReference type="EMBL" id="CP073041">
    <property type="protein sequence ID" value="UXE59872.1"/>
    <property type="molecule type" value="Genomic_DNA"/>
</dbReference>
<protein>
    <submittedName>
        <fullName evidence="2">Uncharacterized protein</fullName>
    </submittedName>
</protein>